<evidence type="ECO:0000313" key="5">
    <source>
        <dbReference type="Proteomes" id="UP000218890"/>
    </source>
</evidence>
<feature type="region of interest" description="Disordered" evidence="2">
    <location>
        <begin position="79"/>
        <end position="120"/>
    </location>
</feature>
<protein>
    <submittedName>
        <fullName evidence="4">Lipoprotein NlpD</fullName>
    </submittedName>
</protein>
<dbReference type="EMBL" id="AP017372">
    <property type="protein sequence ID" value="BAU57493.1"/>
    <property type="molecule type" value="Genomic_DNA"/>
</dbReference>
<dbReference type="KEGG" id="hhk:HH1059_08030"/>
<keyword evidence="4" id="KW-0449">Lipoprotein</keyword>
<proteinExistence type="inferred from homology"/>
<dbReference type="OrthoDB" id="9793746at2"/>
<dbReference type="PANTHER" id="PTHR21666">
    <property type="entry name" value="PEPTIDASE-RELATED"/>
    <property type="match status" value="1"/>
</dbReference>
<feature type="domain" description="LysM" evidence="3">
    <location>
        <begin position="38"/>
        <end position="82"/>
    </location>
</feature>
<sequence length="240" mass="26149">MNRLTLQAVVVLILASIGAGCGALWQGDWEQDGDRRIYLYEVKPGDTLRGIAWRHGLQVDQLVSWNEIENPDQIQVGRKLVLNPPRGVGDADESRQARADEPTTDPPPPPKDTPEQELDWQWPASGEIIRAYATDSGGKSGIQIGGEEGQTIRAASSGEVVYSGSGLRGYGNLIIIMHDDNYVSAYGYNRALLVGEGDQVSKGDSIAEMGYASGADRASLHFEIRIDGRAVDPEDYLPER</sequence>
<dbReference type="SUPFAM" id="SSF51261">
    <property type="entry name" value="Duplicated hybrid motif"/>
    <property type="match status" value="1"/>
</dbReference>
<evidence type="ECO:0000313" key="4">
    <source>
        <dbReference type="EMBL" id="BAU57493.1"/>
    </source>
</evidence>
<gene>
    <name evidence="4" type="ORF">HH1059_08030</name>
</gene>
<dbReference type="Gene3D" id="3.10.350.10">
    <property type="entry name" value="LysM domain"/>
    <property type="match status" value="1"/>
</dbReference>
<dbReference type="GO" id="GO:0032153">
    <property type="term" value="C:cell division site"/>
    <property type="evidence" value="ECO:0007669"/>
    <property type="project" value="TreeGrafter"/>
</dbReference>
<dbReference type="Pfam" id="PF01551">
    <property type="entry name" value="Peptidase_M23"/>
    <property type="match status" value="1"/>
</dbReference>
<evidence type="ECO:0000256" key="1">
    <source>
        <dbReference type="ARBA" id="ARBA00038420"/>
    </source>
</evidence>
<dbReference type="GO" id="GO:0009279">
    <property type="term" value="C:cell outer membrane"/>
    <property type="evidence" value="ECO:0007669"/>
    <property type="project" value="TreeGrafter"/>
</dbReference>
<name>A0A110B6Z7_HALHR</name>
<dbReference type="RefSeq" id="WP_096408567.1">
    <property type="nucleotide sequence ID" value="NZ_AP017372.2"/>
</dbReference>
<dbReference type="PANTHER" id="PTHR21666:SF263">
    <property type="entry name" value="MUREIN HYDROLASE ACTIVATOR NLPD"/>
    <property type="match status" value="1"/>
</dbReference>
<evidence type="ECO:0000256" key="2">
    <source>
        <dbReference type="SAM" id="MobiDB-lite"/>
    </source>
</evidence>
<dbReference type="SMART" id="SM00257">
    <property type="entry name" value="LysM"/>
    <property type="match status" value="1"/>
</dbReference>
<accession>A0A110B6Z7</accession>
<dbReference type="PROSITE" id="PS51257">
    <property type="entry name" value="PROKAR_LIPOPROTEIN"/>
    <property type="match status" value="1"/>
</dbReference>
<dbReference type="Proteomes" id="UP000218890">
    <property type="component" value="Chromosome"/>
</dbReference>
<dbReference type="InterPro" id="IPR016047">
    <property type="entry name" value="M23ase_b-sheet_dom"/>
</dbReference>
<dbReference type="PROSITE" id="PS51782">
    <property type="entry name" value="LYSM"/>
    <property type="match status" value="1"/>
</dbReference>
<dbReference type="AlphaFoldDB" id="A0A110B6Z7"/>
<dbReference type="CDD" id="cd00118">
    <property type="entry name" value="LysM"/>
    <property type="match status" value="1"/>
</dbReference>
<evidence type="ECO:0000259" key="3">
    <source>
        <dbReference type="PROSITE" id="PS51782"/>
    </source>
</evidence>
<dbReference type="InterPro" id="IPR018392">
    <property type="entry name" value="LysM"/>
</dbReference>
<reference evidence="4" key="1">
    <citation type="submission" date="2016-02" db="EMBL/GenBank/DDBJ databases">
        <title>Halorhodospira halochloris DSM-1059 complete genome, version 2.</title>
        <authorList>
            <person name="Tsukatani Y."/>
        </authorList>
    </citation>
    <scope>NUCLEOTIDE SEQUENCE</scope>
    <source>
        <strain evidence="4">DSM 1059</strain>
    </source>
</reference>
<dbReference type="InterPro" id="IPR011055">
    <property type="entry name" value="Dup_hybrid_motif"/>
</dbReference>
<comment type="similarity">
    <text evidence="1">Belongs to the E.coli NlpD/Haemophilus LppB family.</text>
</comment>
<keyword evidence="5" id="KW-1185">Reference proteome</keyword>
<dbReference type="InterPro" id="IPR050570">
    <property type="entry name" value="Cell_wall_metabolism_enzyme"/>
</dbReference>
<dbReference type="Gene3D" id="2.70.70.10">
    <property type="entry name" value="Glucose Permease (Domain IIA)"/>
    <property type="match status" value="1"/>
</dbReference>
<organism evidence="4 5">
    <name type="scientific">Halorhodospira halochloris</name>
    <name type="common">Ectothiorhodospira halochloris</name>
    <dbReference type="NCBI Taxonomy" id="1052"/>
    <lineage>
        <taxon>Bacteria</taxon>
        <taxon>Pseudomonadati</taxon>
        <taxon>Pseudomonadota</taxon>
        <taxon>Gammaproteobacteria</taxon>
        <taxon>Chromatiales</taxon>
        <taxon>Ectothiorhodospiraceae</taxon>
        <taxon>Halorhodospira</taxon>
    </lineage>
</organism>
<dbReference type="Pfam" id="PF01476">
    <property type="entry name" value="LysM"/>
    <property type="match status" value="1"/>
</dbReference>
<dbReference type="CDD" id="cd12797">
    <property type="entry name" value="M23_peptidase"/>
    <property type="match status" value="1"/>
</dbReference>
<dbReference type="InterPro" id="IPR036779">
    <property type="entry name" value="LysM_dom_sf"/>
</dbReference>
<feature type="compositionally biased region" description="Basic and acidic residues" evidence="2">
    <location>
        <begin position="92"/>
        <end position="101"/>
    </location>
</feature>
<dbReference type="GO" id="GO:0004222">
    <property type="term" value="F:metalloendopeptidase activity"/>
    <property type="evidence" value="ECO:0007669"/>
    <property type="project" value="TreeGrafter"/>
</dbReference>